<dbReference type="GO" id="GO:0006178">
    <property type="term" value="P:guanine salvage"/>
    <property type="evidence" value="ECO:0007669"/>
    <property type="project" value="TreeGrafter"/>
</dbReference>
<keyword evidence="12" id="KW-0460">Magnesium</keyword>
<dbReference type="GO" id="GO:0005829">
    <property type="term" value="C:cytosol"/>
    <property type="evidence" value="ECO:0007669"/>
    <property type="project" value="TreeGrafter"/>
</dbReference>
<keyword evidence="10" id="KW-0660">Purine salvage</keyword>
<dbReference type="GO" id="GO:0006166">
    <property type="term" value="P:purine ribonucleoside salvage"/>
    <property type="evidence" value="ECO:0007669"/>
    <property type="project" value="UniProtKB-KW"/>
</dbReference>
<evidence type="ECO:0000256" key="4">
    <source>
        <dbReference type="ARBA" id="ARBA00008391"/>
    </source>
</evidence>
<dbReference type="InterPro" id="IPR000836">
    <property type="entry name" value="PRTase_dom"/>
</dbReference>
<dbReference type="AlphaFoldDB" id="A0A381VC75"/>
<dbReference type="SUPFAM" id="SSF53271">
    <property type="entry name" value="PRTase-like"/>
    <property type="match status" value="1"/>
</dbReference>
<dbReference type="EC" id="2.4.2.8" evidence="5"/>
<evidence type="ECO:0000256" key="8">
    <source>
        <dbReference type="ARBA" id="ARBA00022679"/>
    </source>
</evidence>
<dbReference type="GO" id="GO:0046100">
    <property type="term" value="P:hypoxanthine metabolic process"/>
    <property type="evidence" value="ECO:0007669"/>
    <property type="project" value="TreeGrafter"/>
</dbReference>
<dbReference type="InterPro" id="IPR029057">
    <property type="entry name" value="PRTase-like"/>
</dbReference>
<accession>A0A381VC75</accession>
<dbReference type="PANTHER" id="PTHR43340:SF1">
    <property type="entry name" value="HYPOXANTHINE PHOSPHORIBOSYLTRANSFERASE"/>
    <property type="match status" value="1"/>
</dbReference>
<evidence type="ECO:0000259" key="13">
    <source>
        <dbReference type="Pfam" id="PF00156"/>
    </source>
</evidence>
<comment type="subcellular location">
    <subcellularLocation>
        <location evidence="2">Cytoplasm</location>
    </subcellularLocation>
</comment>
<evidence type="ECO:0000256" key="11">
    <source>
        <dbReference type="ARBA" id="ARBA00022741"/>
    </source>
</evidence>
<keyword evidence="7" id="KW-0328">Glycosyltransferase</keyword>
<dbReference type="PANTHER" id="PTHR43340">
    <property type="entry name" value="HYPOXANTHINE-GUANINE PHOSPHORIBOSYLTRANSFERASE"/>
    <property type="match status" value="1"/>
</dbReference>
<dbReference type="GO" id="GO:0000287">
    <property type="term" value="F:magnesium ion binding"/>
    <property type="evidence" value="ECO:0007669"/>
    <property type="project" value="TreeGrafter"/>
</dbReference>
<dbReference type="EMBL" id="UINC01008436">
    <property type="protein sequence ID" value="SVA37966.1"/>
    <property type="molecule type" value="Genomic_DNA"/>
</dbReference>
<name>A0A381VC75_9ZZZZ</name>
<organism evidence="14">
    <name type="scientific">marine metagenome</name>
    <dbReference type="NCBI Taxonomy" id="408172"/>
    <lineage>
        <taxon>unclassified sequences</taxon>
        <taxon>metagenomes</taxon>
        <taxon>ecological metagenomes</taxon>
    </lineage>
</organism>
<evidence type="ECO:0000256" key="1">
    <source>
        <dbReference type="ARBA" id="ARBA00001946"/>
    </source>
</evidence>
<proteinExistence type="inferred from homology"/>
<dbReference type="InterPro" id="IPR050408">
    <property type="entry name" value="HGPRT"/>
</dbReference>
<evidence type="ECO:0000256" key="2">
    <source>
        <dbReference type="ARBA" id="ARBA00004496"/>
    </source>
</evidence>
<dbReference type="GO" id="GO:0000166">
    <property type="term" value="F:nucleotide binding"/>
    <property type="evidence" value="ECO:0007669"/>
    <property type="project" value="UniProtKB-KW"/>
</dbReference>
<dbReference type="Gene3D" id="3.40.50.2020">
    <property type="match status" value="1"/>
</dbReference>
<protein>
    <recommendedName>
        <fullName evidence="5">hypoxanthine phosphoribosyltransferase</fullName>
        <ecNumber evidence="5">2.4.2.8</ecNumber>
    </recommendedName>
</protein>
<feature type="domain" description="Phosphoribosyltransferase" evidence="13">
    <location>
        <begin position="16"/>
        <end position="160"/>
    </location>
</feature>
<dbReference type="GO" id="GO:0032264">
    <property type="term" value="P:IMP salvage"/>
    <property type="evidence" value="ECO:0007669"/>
    <property type="project" value="TreeGrafter"/>
</dbReference>
<comment type="similarity">
    <text evidence="4">Belongs to the purine/pyrimidine phosphoribosyltransferase family.</text>
</comment>
<evidence type="ECO:0000256" key="6">
    <source>
        <dbReference type="ARBA" id="ARBA00022490"/>
    </source>
</evidence>
<dbReference type="InterPro" id="IPR005904">
    <property type="entry name" value="Hxn_phspho_trans"/>
</dbReference>
<keyword evidence="11" id="KW-0547">Nucleotide-binding</keyword>
<evidence type="ECO:0000256" key="7">
    <source>
        <dbReference type="ARBA" id="ARBA00022676"/>
    </source>
</evidence>
<dbReference type="GO" id="GO:0032263">
    <property type="term" value="P:GMP salvage"/>
    <property type="evidence" value="ECO:0007669"/>
    <property type="project" value="TreeGrafter"/>
</dbReference>
<dbReference type="CDD" id="cd06223">
    <property type="entry name" value="PRTases_typeI"/>
    <property type="match status" value="1"/>
</dbReference>
<keyword evidence="8" id="KW-0808">Transferase</keyword>
<gene>
    <name evidence="14" type="ORF">METZ01_LOCUS90820</name>
</gene>
<evidence type="ECO:0000256" key="3">
    <source>
        <dbReference type="ARBA" id="ARBA00004669"/>
    </source>
</evidence>
<sequence>MEYNGYTLKKIISEDRIQKRVKELASELSKKFTNETPIFIGVLNGSFMFMADLLRFLKIDCEMDFIKLSSYKGEGSTGTVRLLKDISADITDRHVVIIEDIIDSGLTIEFLKERLHGASPRSITITTLLFKPDVAKLSFPLDLIGFEIPPHFVVGYGLDYNQKLRHLPAIYRLEQ</sequence>
<keyword evidence="9" id="KW-0479">Metal-binding</keyword>
<evidence type="ECO:0000256" key="9">
    <source>
        <dbReference type="ARBA" id="ARBA00022723"/>
    </source>
</evidence>
<dbReference type="GO" id="GO:0004422">
    <property type="term" value="F:hypoxanthine phosphoribosyltransferase activity"/>
    <property type="evidence" value="ECO:0007669"/>
    <property type="project" value="InterPro"/>
</dbReference>
<comment type="pathway">
    <text evidence="3">Purine metabolism; IMP biosynthesis via salvage pathway; IMP from hypoxanthine: step 1/1.</text>
</comment>
<reference evidence="14" key="1">
    <citation type="submission" date="2018-05" db="EMBL/GenBank/DDBJ databases">
        <authorList>
            <person name="Lanie J.A."/>
            <person name="Ng W.-L."/>
            <person name="Kazmierczak K.M."/>
            <person name="Andrzejewski T.M."/>
            <person name="Davidsen T.M."/>
            <person name="Wayne K.J."/>
            <person name="Tettelin H."/>
            <person name="Glass J.I."/>
            <person name="Rusch D."/>
            <person name="Podicherti R."/>
            <person name="Tsui H.-C.T."/>
            <person name="Winkler M.E."/>
        </authorList>
    </citation>
    <scope>NUCLEOTIDE SEQUENCE</scope>
</reference>
<evidence type="ECO:0000313" key="14">
    <source>
        <dbReference type="EMBL" id="SVA37966.1"/>
    </source>
</evidence>
<comment type="cofactor">
    <cofactor evidence="1">
        <name>Mg(2+)</name>
        <dbReference type="ChEBI" id="CHEBI:18420"/>
    </cofactor>
</comment>
<dbReference type="NCBIfam" id="TIGR01203">
    <property type="entry name" value="HGPRTase"/>
    <property type="match status" value="1"/>
</dbReference>
<keyword evidence="6" id="KW-0963">Cytoplasm</keyword>
<dbReference type="Pfam" id="PF00156">
    <property type="entry name" value="Pribosyltran"/>
    <property type="match status" value="1"/>
</dbReference>
<evidence type="ECO:0000256" key="12">
    <source>
        <dbReference type="ARBA" id="ARBA00022842"/>
    </source>
</evidence>
<evidence type="ECO:0000256" key="5">
    <source>
        <dbReference type="ARBA" id="ARBA00011895"/>
    </source>
</evidence>
<evidence type="ECO:0000256" key="10">
    <source>
        <dbReference type="ARBA" id="ARBA00022726"/>
    </source>
</evidence>